<protein>
    <submittedName>
        <fullName evidence="1">Uncharacterized protein</fullName>
    </submittedName>
</protein>
<name>A0A917IS55_9MICC</name>
<evidence type="ECO:0000313" key="2">
    <source>
        <dbReference type="Proteomes" id="UP000600171"/>
    </source>
</evidence>
<keyword evidence="2" id="KW-1185">Reference proteome</keyword>
<accession>A0A917IS55</accession>
<sequence>MFSEELDGAALDASAVSTEPVGTGVGLLAEGEPVALGLSAAGEGVLEVLAELEELLDSGACGFSAAVLEPEQPAKTRAALATRVVKRDFFTRTTPLESWGINTLIVCDPCHGQAKFPSATLICVLAFASSVSP</sequence>
<reference evidence="1 2" key="1">
    <citation type="journal article" date="2014" name="Int. J. Syst. Evol. Microbiol.">
        <title>Complete genome sequence of Corynebacterium casei LMG S-19264T (=DSM 44701T), isolated from a smear-ripened cheese.</title>
        <authorList>
            <consortium name="US DOE Joint Genome Institute (JGI-PGF)"/>
            <person name="Walter F."/>
            <person name="Albersmeier A."/>
            <person name="Kalinowski J."/>
            <person name="Ruckert C."/>
        </authorList>
    </citation>
    <scope>NUCLEOTIDE SEQUENCE [LARGE SCALE GENOMIC DNA]</scope>
    <source>
        <strain evidence="1 2">CCM 8669</strain>
    </source>
</reference>
<proteinExistence type="predicted"/>
<dbReference type="EMBL" id="BMDC01000001">
    <property type="protein sequence ID" value="GGH60061.1"/>
    <property type="molecule type" value="Genomic_DNA"/>
</dbReference>
<evidence type="ECO:0000313" key="1">
    <source>
        <dbReference type="EMBL" id="GGH60061.1"/>
    </source>
</evidence>
<dbReference type="AlphaFoldDB" id="A0A917IS55"/>
<gene>
    <name evidence="1" type="ORF">GCM10007359_07880</name>
</gene>
<dbReference type="Proteomes" id="UP000600171">
    <property type="component" value="Unassembled WGS sequence"/>
</dbReference>
<organism evidence="1 2">
    <name type="scientific">Rothia aerolata</name>
    <dbReference type="NCBI Taxonomy" id="1812262"/>
    <lineage>
        <taxon>Bacteria</taxon>
        <taxon>Bacillati</taxon>
        <taxon>Actinomycetota</taxon>
        <taxon>Actinomycetes</taxon>
        <taxon>Micrococcales</taxon>
        <taxon>Micrococcaceae</taxon>
        <taxon>Rothia</taxon>
    </lineage>
</organism>
<comment type="caution">
    <text evidence="1">The sequence shown here is derived from an EMBL/GenBank/DDBJ whole genome shotgun (WGS) entry which is preliminary data.</text>
</comment>